<name>A0A9P5BEL1_9HYPO</name>
<sequence>MAAITSILGIILQQKKMLQPEEYAAKLDLSGDVTVMEKGRVKFVMLRLPMASLKEKLSVCVWGIKPRGTNGAMHEQHCSM</sequence>
<evidence type="ECO:0000313" key="2">
    <source>
        <dbReference type="Proteomes" id="UP000737391"/>
    </source>
</evidence>
<protein>
    <submittedName>
        <fullName evidence="1">Uncharacterized protein</fullName>
    </submittedName>
</protein>
<dbReference type="Proteomes" id="UP000737391">
    <property type="component" value="Unassembled WGS sequence"/>
</dbReference>
<evidence type="ECO:0000313" key="1">
    <source>
        <dbReference type="EMBL" id="KAF4500805.1"/>
    </source>
</evidence>
<accession>A0A9P5BEL1</accession>
<gene>
    <name evidence="1" type="ORF">FAGAP_3004</name>
</gene>
<organism evidence="1 2">
    <name type="scientific">Fusarium agapanthi</name>
    <dbReference type="NCBI Taxonomy" id="1803897"/>
    <lineage>
        <taxon>Eukaryota</taxon>
        <taxon>Fungi</taxon>
        <taxon>Dikarya</taxon>
        <taxon>Ascomycota</taxon>
        <taxon>Pezizomycotina</taxon>
        <taxon>Sordariomycetes</taxon>
        <taxon>Hypocreomycetidae</taxon>
        <taxon>Hypocreales</taxon>
        <taxon>Nectriaceae</taxon>
        <taxon>Fusarium</taxon>
        <taxon>Fusarium fujikuroi species complex</taxon>
    </lineage>
</organism>
<keyword evidence="2" id="KW-1185">Reference proteome</keyword>
<proteinExistence type="predicted"/>
<reference evidence="1" key="1">
    <citation type="submission" date="2020-01" db="EMBL/GenBank/DDBJ databases">
        <title>Identification and distribution of gene clusters putatively required for synthesis of sphingolipid metabolism inhibitors in phylogenetically diverse species of the filamentous fungus Fusarium.</title>
        <authorList>
            <person name="Kim H.-S."/>
            <person name="Busman M."/>
            <person name="Brown D.W."/>
            <person name="Divon H."/>
            <person name="Uhlig S."/>
            <person name="Proctor R.H."/>
        </authorList>
    </citation>
    <scope>NUCLEOTIDE SEQUENCE</scope>
    <source>
        <strain evidence="1">NRRL 31653</strain>
    </source>
</reference>
<dbReference type="AlphaFoldDB" id="A0A9P5BEL1"/>
<dbReference type="EMBL" id="LUFC02000170">
    <property type="protein sequence ID" value="KAF4500805.1"/>
    <property type="molecule type" value="Genomic_DNA"/>
</dbReference>
<comment type="caution">
    <text evidence="1">The sequence shown here is derived from an EMBL/GenBank/DDBJ whole genome shotgun (WGS) entry which is preliminary data.</text>
</comment>